<proteinExistence type="inferred from homology"/>
<reference evidence="6" key="2">
    <citation type="journal article" date="2023" name="PLoS ONE">
        <title>Philodulcilactobacillus myokoensis gen. nov., sp. nov., a fructophilic, acidophilic, and agar-phobic lactic acid bacterium isolated from fermented vegetable extracts.</title>
        <authorList>
            <person name="Kouya T."/>
            <person name="Ishiyama Y."/>
            <person name="Ohashi S."/>
            <person name="Kumakubo R."/>
            <person name="Yamazaki T."/>
            <person name="Otaki T."/>
        </authorList>
    </citation>
    <scope>NUCLEOTIDE SEQUENCE</scope>
    <source>
        <strain evidence="6">WR16-4</strain>
    </source>
</reference>
<dbReference type="Gene3D" id="3.40.50.300">
    <property type="entry name" value="P-loop containing nucleotide triphosphate hydrolases"/>
    <property type="match status" value="1"/>
</dbReference>
<reference evidence="6" key="1">
    <citation type="submission" date="2022-07" db="EMBL/GenBank/DDBJ databases">
        <authorList>
            <person name="Kouya T."/>
            <person name="Ishiyama Y."/>
        </authorList>
    </citation>
    <scope>NUCLEOTIDE SEQUENCE</scope>
    <source>
        <strain evidence="6">WR16-4</strain>
    </source>
</reference>
<dbReference type="PANTHER" id="PTHR42798:SF2">
    <property type="entry name" value="ABC TRANSPORTER ATP-BINDING PROTEIN MG467-RELATED"/>
    <property type="match status" value="1"/>
</dbReference>
<evidence type="ECO:0000256" key="3">
    <source>
        <dbReference type="ARBA" id="ARBA00022741"/>
    </source>
</evidence>
<dbReference type="PROSITE" id="PS00211">
    <property type="entry name" value="ABC_TRANSPORTER_1"/>
    <property type="match status" value="1"/>
</dbReference>
<dbReference type="InterPro" id="IPR003593">
    <property type="entry name" value="AAA+_ATPase"/>
</dbReference>
<evidence type="ECO:0000256" key="1">
    <source>
        <dbReference type="ARBA" id="ARBA00005417"/>
    </source>
</evidence>
<dbReference type="PROSITE" id="PS50893">
    <property type="entry name" value="ABC_TRANSPORTER_2"/>
    <property type="match status" value="1"/>
</dbReference>
<dbReference type="CDD" id="cd03255">
    <property type="entry name" value="ABC_MJ0796_LolCDE_FtsE"/>
    <property type="match status" value="1"/>
</dbReference>
<dbReference type="SUPFAM" id="SSF52540">
    <property type="entry name" value="P-loop containing nucleoside triphosphate hydrolases"/>
    <property type="match status" value="1"/>
</dbReference>
<evidence type="ECO:0000313" key="6">
    <source>
        <dbReference type="EMBL" id="GLB46323.1"/>
    </source>
</evidence>
<dbReference type="PANTHER" id="PTHR42798">
    <property type="entry name" value="LIPOPROTEIN-RELEASING SYSTEM ATP-BINDING PROTEIN LOLD"/>
    <property type="match status" value="1"/>
</dbReference>
<evidence type="ECO:0000313" key="7">
    <source>
        <dbReference type="Proteomes" id="UP001144204"/>
    </source>
</evidence>
<sequence>MDAITVKNISKKYGHRTILNSVNFSVKEKEFVAIVGPSGAGKSTLLNILGLLETPSSGSAFLFGKLIPKINSKKATMIRRNDVNYLFQSFALIDDMTVFQNLLLAMHFTDYHSRDKRKLIDQTVQELDLKQLENAKINTLSGGEQQRVALARIILKPGKLVFADEPTGALDEEHADEAFNQIEKLRSKYGKTIIMVTHNIEEAQKTDRIININDIQK</sequence>
<dbReference type="InterPro" id="IPR017871">
    <property type="entry name" value="ABC_transporter-like_CS"/>
</dbReference>
<evidence type="ECO:0000256" key="2">
    <source>
        <dbReference type="ARBA" id="ARBA00022448"/>
    </source>
</evidence>
<keyword evidence="2" id="KW-0813">Transport</keyword>
<dbReference type="Proteomes" id="UP001144204">
    <property type="component" value="Unassembled WGS sequence"/>
</dbReference>
<evidence type="ECO:0000256" key="4">
    <source>
        <dbReference type="ARBA" id="ARBA00022840"/>
    </source>
</evidence>
<keyword evidence="4 6" id="KW-0067">ATP-binding</keyword>
<dbReference type="SMART" id="SM00382">
    <property type="entry name" value="AAA"/>
    <property type="match status" value="1"/>
</dbReference>
<dbReference type="InterPro" id="IPR017911">
    <property type="entry name" value="MacB-like_ATP-bd"/>
</dbReference>
<dbReference type="GO" id="GO:0016887">
    <property type="term" value="F:ATP hydrolysis activity"/>
    <property type="evidence" value="ECO:0007669"/>
    <property type="project" value="InterPro"/>
</dbReference>
<comment type="similarity">
    <text evidence="1">Belongs to the ABC transporter superfamily.</text>
</comment>
<organism evidence="6 7">
    <name type="scientific">Philodulcilactobacillus myokoensis</name>
    <dbReference type="NCBI Taxonomy" id="2929573"/>
    <lineage>
        <taxon>Bacteria</taxon>
        <taxon>Bacillati</taxon>
        <taxon>Bacillota</taxon>
        <taxon>Bacilli</taxon>
        <taxon>Lactobacillales</taxon>
        <taxon>Lactobacillaceae</taxon>
        <taxon>Philodulcilactobacillus</taxon>
    </lineage>
</organism>
<comment type="caution">
    <text evidence="6">The sequence shown here is derived from an EMBL/GenBank/DDBJ whole genome shotgun (WGS) entry which is preliminary data.</text>
</comment>
<keyword evidence="7" id="KW-1185">Reference proteome</keyword>
<dbReference type="AlphaFoldDB" id="A0A9W6B0B8"/>
<dbReference type="InterPro" id="IPR003439">
    <property type="entry name" value="ABC_transporter-like_ATP-bd"/>
</dbReference>
<dbReference type="InterPro" id="IPR027417">
    <property type="entry name" value="P-loop_NTPase"/>
</dbReference>
<dbReference type="Pfam" id="PF00005">
    <property type="entry name" value="ABC_tran"/>
    <property type="match status" value="1"/>
</dbReference>
<feature type="domain" description="ABC transporter" evidence="5">
    <location>
        <begin position="4"/>
        <end position="215"/>
    </location>
</feature>
<accession>A0A9W6B0B8</accession>
<dbReference type="GO" id="GO:0005524">
    <property type="term" value="F:ATP binding"/>
    <property type="evidence" value="ECO:0007669"/>
    <property type="project" value="UniProtKB-KW"/>
</dbReference>
<protein>
    <submittedName>
        <fullName evidence="6">ABC transporter ATP-binding protein</fullName>
    </submittedName>
</protein>
<keyword evidence="3" id="KW-0547">Nucleotide-binding</keyword>
<dbReference type="RefSeq" id="WP_286135783.1">
    <property type="nucleotide sequence ID" value="NZ_BRPL01000002.1"/>
</dbReference>
<name>A0A9W6B0B8_9LACO</name>
<dbReference type="EMBL" id="BRPL01000002">
    <property type="protein sequence ID" value="GLB46323.1"/>
    <property type="molecule type" value="Genomic_DNA"/>
</dbReference>
<gene>
    <name evidence="6" type="ORF">WR164_03020</name>
</gene>
<evidence type="ECO:0000259" key="5">
    <source>
        <dbReference type="PROSITE" id="PS50893"/>
    </source>
</evidence>